<comment type="caution">
    <text evidence="3">The sequence shown here is derived from an EMBL/GenBank/DDBJ whole genome shotgun (WGS) entry which is preliminary data.</text>
</comment>
<organism evidence="3 4">
    <name type="scientific">Candidatus Collierbacteria bacterium GW2011_GWA1_44_12</name>
    <dbReference type="NCBI Taxonomy" id="1618376"/>
    <lineage>
        <taxon>Bacteria</taxon>
        <taxon>Candidatus Collieribacteriota</taxon>
    </lineage>
</organism>
<dbReference type="Gene3D" id="1.25.40.10">
    <property type="entry name" value="Tetratricopeptide repeat domain"/>
    <property type="match status" value="1"/>
</dbReference>
<protein>
    <submittedName>
        <fullName evidence="3">Uncharacterized protein</fullName>
    </submittedName>
</protein>
<proteinExistence type="predicted"/>
<dbReference type="Proteomes" id="UP000034069">
    <property type="component" value="Unassembled WGS sequence"/>
</dbReference>
<keyword evidence="1" id="KW-0802">TPR repeat</keyword>
<reference evidence="3 4" key="1">
    <citation type="journal article" date="2015" name="Nature">
        <title>rRNA introns, odd ribosomes, and small enigmatic genomes across a large radiation of phyla.</title>
        <authorList>
            <person name="Brown C.T."/>
            <person name="Hug L.A."/>
            <person name="Thomas B.C."/>
            <person name="Sharon I."/>
            <person name="Castelle C.J."/>
            <person name="Singh A."/>
            <person name="Wilkins M.J."/>
            <person name="Williams K.H."/>
            <person name="Banfield J.F."/>
        </authorList>
    </citation>
    <scope>NUCLEOTIDE SEQUENCE [LARGE SCALE GENOMIC DNA]</scope>
</reference>
<dbReference type="PROSITE" id="PS50005">
    <property type="entry name" value="TPR"/>
    <property type="match status" value="1"/>
</dbReference>
<name>A0A0G1GK09_9BACT</name>
<dbReference type="EMBL" id="LCHN01000027">
    <property type="protein sequence ID" value="KKT34885.1"/>
    <property type="molecule type" value="Genomic_DNA"/>
</dbReference>
<feature type="region of interest" description="Disordered" evidence="2">
    <location>
        <begin position="1"/>
        <end position="22"/>
    </location>
</feature>
<sequence>MDIQDEQKLAKAGDLREAENYGESSKEYTESLISLIDKQDYQALIHSLGGQSLIYKILARKTNDQIYKNLALAFAKEAVNILEQRQEQVDPHAQSIALSSYADALLMDNKPAEALPYFEKALSVSPAEDPEKGRLKSHVGDVKYRLGDKQTGLDMLNEGLSMIRAGDMNAYHIRVWETGAMNALAKIYAAEKESEKAKSLAHESLNIATEHNLSIRKREAEEILQKLSENRTDFSI</sequence>
<dbReference type="InterPro" id="IPR011990">
    <property type="entry name" value="TPR-like_helical_dom_sf"/>
</dbReference>
<dbReference type="AlphaFoldDB" id="A0A0G1GK09"/>
<evidence type="ECO:0000313" key="4">
    <source>
        <dbReference type="Proteomes" id="UP000034069"/>
    </source>
</evidence>
<dbReference type="InterPro" id="IPR019734">
    <property type="entry name" value="TPR_rpt"/>
</dbReference>
<accession>A0A0G1GK09</accession>
<dbReference type="SUPFAM" id="SSF48452">
    <property type="entry name" value="TPR-like"/>
    <property type="match status" value="1"/>
</dbReference>
<evidence type="ECO:0000256" key="2">
    <source>
        <dbReference type="SAM" id="MobiDB-lite"/>
    </source>
</evidence>
<evidence type="ECO:0000256" key="1">
    <source>
        <dbReference type="PROSITE-ProRule" id="PRU00339"/>
    </source>
</evidence>
<feature type="repeat" description="TPR" evidence="1">
    <location>
        <begin position="95"/>
        <end position="128"/>
    </location>
</feature>
<evidence type="ECO:0000313" key="3">
    <source>
        <dbReference type="EMBL" id="KKT34885.1"/>
    </source>
</evidence>
<gene>
    <name evidence="3" type="ORF">UW23_C0027G0013</name>
</gene>